<dbReference type="AlphaFoldDB" id="A0A270AJD7"/>
<dbReference type="Gene3D" id="1.20.1250.20">
    <property type="entry name" value="MFS general substrate transporter like domains"/>
    <property type="match status" value="2"/>
</dbReference>
<keyword evidence="1" id="KW-0614">Plasmid</keyword>
<evidence type="ECO:0000313" key="1">
    <source>
        <dbReference type="EMBL" id="ATR80164.1"/>
    </source>
</evidence>
<name>A0A270AJD7_FAUOS</name>
<reference evidence="2" key="1">
    <citation type="submission" date="2017-10" db="EMBL/GenBank/DDBJ databases">
        <title>Complete genome sequence of Moraxella osloensis NP7 isolated from human skin.</title>
        <authorList>
            <person name="Lee K."/>
            <person name="Lim J.Y."/>
            <person name="Hwang I."/>
        </authorList>
    </citation>
    <scope>NUCLEOTIDE SEQUENCE [LARGE SCALE GENOMIC DNA]</scope>
    <source>
        <strain evidence="2">NP7</strain>
        <plasmid evidence="2">pnp7-7</plasmid>
    </source>
</reference>
<geneLocation type="plasmid" evidence="2">
    <name>pnp7-7</name>
</geneLocation>
<accession>A0A270AJD7</accession>
<dbReference type="Proteomes" id="UP000229340">
    <property type="component" value="Plasmid pNP7-7"/>
</dbReference>
<protein>
    <submittedName>
        <fullName evidence="1">MFS transporter</fullName>
    </submittedName>
</protein>
<proteinExistence type="predicted"/>
<dbReference type="PANTHER" id="PTHR23534:SF1">
    <property type="entry name" value="MAJOR FACILITATOR SUPERFAMILY PROTEIN"/>
    <property type="match status" value="1"/>
</dbReference>
<dbReference type="PANTHER" id="PTHR23534">
    <property type="entry name" value="MFS PERMEASE"/>
    <property type="match status" value="1"/>
</dbReference>
<gene>
    <name evidence="1" type="ORF">NP7_12550</name>
</gene>
<evidence type="ECO:0000313" key="2">
    <source>
        <dbReference type="Proteomes" id="UP000229340"/>
    </source>
</evidence>
<sequence>MIENGKITYMSIINSLNINTLRFAILYAISFSVASLDLSITVRSGQLLTHSNLGGTASYAMIGIGMIVGSRCGMFLINYLGLRRTYALSALLCVASGLLSSFSVKNNLFYSFSFSLLLVGIFMGLSNYHRLLVQDMAKVKSPWNTNLVLVSGIIGAIIGPWIAKQISPMPELFYKSYLAVAFFGVIALILCFALPKKHSISQINPNFKISDIEKNTLIYKSLLYLGGLIGFCSYVTMTLVMTSVPLEATERKMTAPDISTLVQWHMVAMYLPIIIVPILMSKIHMLHVLKASLFISIIAFLICAYAIWNYDVNYSILLVTMLIAGIVWAFGYSVSSNIIAINPYGIMYPKFRGIVEVFPPLGLITGSLLAGLTLNYTNFNFVIILASIFLAIPLLVAVKESAKFTKYIK</sequence>
<dbReference type="InterPro" id="IPR036259">
    <property type="entry name" value="MFS_trans_sf"/>
</dbReference>
<dbReference type="EMBL" id="CP024450">
    <property type="protein sequence ID" value="ATR80164.1"/>
    <property type="molecule type" value="Genomic_DNA"/>
</dbReference>
<dbReference type="SUPFAM" id="SSF103473">
    <property type="entry name" value="MFS general substrate transporter"/>
    <property type="match status" value="2"/>
</dbReference>
<organism evidence="1 2">
    <name type="scientific">Faucicola osloensis</name>
    <name type="common">Moraxella osloensis</name>
    <dbReference type="NCBI Taxonomy" id="34062"/>
    <lineage>
        <taxon>Bacteria</taxon>
        <taxon>Pseudomonadati</taxon>
        <taxon>Pseudomonadota</taxon>
        <taxon>Gammaproteobacteria</taxon>
        <taxon>Moraxellales</taxon>
        <taxon>Moraxellaceae</taxon>
        <taxon>Faucicola</taxon>
    </lineage>
</organism>